<dbReference type="GO" id="GO:0016410">
    <property type="term" value="F:N-acyltransferase activity"/>
    <property type="evidence" value="ECO:0007669"/>
    <property type="project" value="InterPro"/>
</dbReference>
<evidence type="ECO:0000256" key="4">
    <source>
        <dbReference type="ARBA" id="ARBA00022737"/>
    </source>
</evidence>
<feature type="coiled-coil region" evidence="8">
    <location>
        <begin position="325"/>
        <end position="352"/>
    </location>
</feature>
<dbReference type="InterPro" id="IPR018357">
    <property type="entry name" value="Hexapep_transf_CS"/>
</dbReference>
<dbReference type="Gene3D" id="2.160.10.10">
    <property type="entry name" value="Hexapeptide repeat proteins"/>
    <property type="match status" value="1"/>
</dbReference>
<dbReference type="AlphaFoldDB" id="A0A518AV88"/>
<dbReference type="RefSeq" id="WP_145250886.1">
    <property type="nucleotide sequence ID" value="NZ_CP036278.1"/>
</dbReference>
<dbReference type="Gene3D" id="3.40.1390.10">
    <property type="entry name" value="MurE/MurF, N-terminal domain"/>
    <property type="match status" value="1"/>
</dbReference>
<keyword evidence="3 7" id="KW-0808">Transferase</keyword>
<dbReference type="SUPFAM" id="SSF51161">
    <property type="entry name" value="Trimeric LpxA-like enzymes"/>
    <property type="match status" value="1"/>
</dbReference>
<dbReference type="Pfam" id="PF00132">
    <property type="entry name" value="Hexapep"/>
    <property type="match status" value="2"/>
</dbReference>
<keyword evidence="8" id="KW-0175">Coiled coil</keyword>
<proteinExistence type="inferred from homology"/>
<evidence type="ECO:0000256" key="7">
    <source>
        <dbReference type="HAMAP-Rule" id="MF_00523"/>
    </source>
</evidence>
<dbReference type="PANTHER" id="PTHR43378">
    <property type="entry name" value="UDP-3-O-ACYLGLUCOSAMINE N-ACYLTRANSFERASE"/>
    <property type="match status" value="1"/>
</dbReference>
<comment type="subunit">
    <text evidence="7">Homotrimer.</text>
</comment>
<dbReference type="Proteomes" id="UP000315750">
    <property type="component" value="Chromosome"/>
</dbReference>
<comment type="similarity">
    <text evidence="7">Belongs to the transferase hexapeptide repeat family. LpxD subfamily.</text>
</comment>
<dbReference type="InterPro" id="IPR020573">
    <property type="entry name" value="UDP_GlcNAc_AcTrfase_non-rep"/>
</dbReference>
<evidence type="ECO:0000256" key="1">
    <source>
        <dbReference type="ARBA" id="ARBA00022516"/>
    </source>
</evidence>
<comment type="catalytic activity">
    <reaction evidence="7">
        <text>a UDP-3-O-[(3R)-3-hydroxyacyl]-alpha-D-glucosamine + a (3R)-hydroxyacyl-[ACP] = a UDP-2-N,3-O-bis[(3R)-3-hydroxyacyl]-alpha-D-glucosamine + holo-[ACP] + H(+)</text>
        <dbReference type="Rhea" id="RHEA:53836"/>
        <dbReference type="Rhea" id="RHEA-COMP:9685"/>
        <dbReference type="Rhea" id="RHEA-COMP:9945"/>
        <dbReference type="ChEBI" id="CHEBI:15378"/>
        <dbReference type="ChEBI" id="CHEBI:64479"/>
        <dbReference type="ChEBI" id="CHEBI:78827"/>
        <dbReference type="ChEBI" id="CHEBI:137740"/>
        <dbReference type="ChEBI" id="CHEBI:137748"/>
        <dbReference type="EC" id="2.3.1.191"/>
    </reaction>
</comment>
<evidence type="ECO:0000256" key="6">
    <source>
        <dbReference type="ARBA" id="ARBA00023315"/>
    </source>
</evidence>
<dbReference type="Pfam" id="PF04613">
    <property type="entry name" value="LpxD"/>
    <property type="match status" value="1"/>
</dbReference>
<dbReference type="KEGG" id="amuc:Pan181_48670"/>
<evidence type="ECO:0000256" key="3">
    <source>
        <dbReference type="ARBA" id="ARBA00022679"/>
    </source>
</evidence>
<keyword evidence="2 7" id="KW-0441">Lipid A biosynthesis</keyword>
<evidence type="ECO:0000313" key="10">
    <source>
        <dbReference type="EMBL" id="QDU58628.1"/>
    </source>
</evidence>
<dbReference type="EMBL" id="CP036278">
    <property type="protein sequence ID" value="QDU58628.1"/>
    <property type="molecule type" value="Genomic_DNA"/>
</dbReference>
<gene>
    <name evidence="7 10" type="primary">lpxD</name>
    <name evidence="10" type="ORF">Pan181_48670</name>
</gene>
<dbReference type="PANTHER" id="PTHR43378:SF2">
    <property type="entry name" value="UDP-3-O-ACYLGLUCOSAMINE N-ACYLTRANSFERASE 1, MITOCHONDRIAL-RELATED"/>
    <property type="match status" value="1"/>
</dbReference>
<dbReference type="CDD" id="cd03352">
    <property type="entry name" value="LbH_LpxD"/>
    <property type="match status" value="1"/>
</dbReference>
<accession>A0A518AV88</accession>
<dbReference type="InterPro" id="IPR001451">
    <property type="entry name" value="Hexapep"/>
</dbReference>
<keyword evidence="4 7" id="KW-0677">Repeat</keyword>
<reference evidence="10 11" key="1">
    <citation type="submission" date="2019-02" db="EMBL/GenBank/DDBJ databases">
        <title>Deep-cultivation of Planctomycetes and their phenomic and genomic characterization uncovers novel biology.</title>
        <authorList>
            <person name="Wiegand S."/>
            <person name="Jogler M."/>
            <person name="Boedeker C."/>
            <person name="Pinto D."/>
            <person name="Vollmers J."/>
            <person name="Rivas-Marin E."/>
            <person name="Kohn T."/>
            <person name="Peeters S.H."/>
            <person name="Heuer A."/>
            <person name="Rast P."/>
            <person name="Oberbeckmann S."/>
            <person name="Bunk B."/>
            <person name="Jeske O."/>
            <person name="Meyerdierks A."/>
            <person name="Storesund J.E."/>
            <person name="Kallscheuer N."/>
            <person name="Luecker S."/>
            <person name="Lage O.M."/>
            <person name="Pohl T."/>
            <person name="Merkel B.J."/>
            <person name="Hornburger P."/>
            <person name="Mueller R.-W."/>
            <person name="Bruemmer F."/>
            <person name="Labrenz M."/>
            <person name="Spormann A.M."/>
            <person name="Op den Camp H."/>
            <person name="Overmann J."/>
            <person name="Amann R."/>
            <person name="Jetten M.S.M."/>
            <person name="Mascher T."/>
            <person name="Medema M.H."/>
            <person name="Devos D.P."/>
            <person name="Kaster A.-K."/>
            <person name="Ovreas L."/>
            <person name="Rohde M."/>
            <person name="Galperin M.Y."/>
            <person name="Jogler C."/>
        </authorList>
    </citation>
    <scope>NUCLEOTIDE SEQUENCE [LARGE SCALE GENOMIC DNA]</scope>
    <source>
        <strain evidence="10 11">Pan181</strain>
    </source>
</reference>
<sequence length="362" mass="37549">MTDLPGSTLVDLAELVQGTCVGNETLTICGAAPLDEVAAGEITFIDQSERVGQAVASLAEAIVVPEGTVCEGKPVIVVADVHAAFRLIVSHFRPQRTQLYAGISDSAIVSPQARIDPQVSIGPGATIDTDVEIGGGTVIHAGVHVMPGCQIGKNVTIFPGVVLYEDTVVGDESIIHSGAVIGAYGFGYRPVDGQHELSAQLGNVIIGKRVEVGANATIDRGTYSATRVGDGTKIDNLVQVAHNCQIGRHNLLCAQVGIAGSTTTGDYVVMAGQVGVRDHVHIGEGARIGAMAGVSNDIAPGVVAFGAPATPERDQKILLASLAKLPELRKQFKQLQKAVRELESVAEQASDQTNCKVMDPAA</sequence>
<keyword evidence="1 7" id="KW-0444">Lipid biosynthesis</keyword>
<dbReference type="InterPro" id="IPR011004">
    <property type="entry name" value="Trimer_LpxA-like_sf"/>
</dbReference>
<dbReference type="EC" id="2.3.1.191" evidence="7"/>
<evidence type="ECO:0000256" key="2">
    <source>
        <dbReference type="ARBA" id="ARBA00022556"/>
    </source>
</evidence>
<dbReference type="OrthoDB" id="9784739at2"/>
<dbReference type="HAMAP" id="MF_00523">
    <property type="entry name" value="LpxD"/>
    <property type="match status" value="1"/>
</dbReference>
<dbReference type="NCBIfam" id="TIGR01853">
    <property type="entry name" value="lipid_A_lpxD"/>
    <property type="match status" value="1"/>
</dbReference>
<feature type="active site" description="Proton acceptor" evidence="7">
    <location>
        <position position="242"/>
    </location>
</feature>
<comment type="pathway">
    <text evidence="7">Bacterial outer membrane biogenesis; LPS lipid A biosynthesis.</text>
</comment>
<dbReference type="GO" id="GO:0009245">
    <property type="term" value="P:lipid A biosynthetic process"/>
    <property type="evidence" value="ECO:0007669"/>
    <property type="project" value="UniProtKB-UniRule"/>
</dbReference>
<evidence type="ECO:0000256" key="5">
    <source>
        <dbReference type="ARBA" id="ARBA00023098"/>
    </source>
</evidence>
<keyword evidence="11" id="KW-1185">Reference proteome</keyword>
<evidence type="ECO:0000259" key="9">
    <source>
        <dbReference type="Pfam" id="PF04613"/>
    </source>
</evidence>
<keyword evidence="6 7" id="KW-0012">Acyltransferase</keyword>
<dbReference type="InterPro" id="IPR007691">
    <property type="entry name" value="LpxD"/>
</dbReference>
<feature type="domain" description="UDP-3-O-[3-hydroxymyristoyl] glucosamine N-acyltransferase non-repeat region" evidence="9">
    <location>
        <begin position="26"/>
        <end position="89"/>
    </location>
</feature>
<dbReference type="GO" id="GO:0103118">
    <property type="term" value="F:UDP-3-O-[(3R)-3-hydroxyacyl]-glucosamine N-acyltransferase activity"/>
    <property type="evidence" value="ECO:0007669"/>
    <property type="project" value="UniProtKB-EC"/>
</dbReference>
<dbReference type="NCBIfam" id="NF002060">
    <property type="entry name" value="PRK00892.1"/>
    <property type="match status" value="1"/>
</dbReference>
<comment type="function">
    <text evidence="7">Catalyzes the N-acylation of UDP-3-O-acylglucosamine using 3-hydroxyacyl-ACP as the acyl donor. Is involved in the biosynthesis of lipid A, a phosphorylated glycolipid that anchors the lipopolysaccharide to the outer membrane of the cell.</text>
</comment>
<evidence type="ECO:0000313" key="11">
    <source>
        <dbReference type="Proteomes" id="UP000315750"/>
    </source>
</evidence>
<dbReference type="GO" id="GO:0016020">
    <property type="term" value="C:membrane"/>
    <property type="evidence" value="ECO:0007669"/>
    <property type="project" value="GOC"/>
</dbReference>
<keyword evidence="5 7" id="KW-0443">Lipid metabolism</keyword>
<name>A0A518AV88_9BACT</name>
<evidence type="ECO:0000256" key="8">
    <source>
        <dbReference type="SAM" id="Coils"/>
    </source>
</evidence>
<dbReference type="PROSITE" id="PS00101">
    <property type="entry name" value="HEXAPEP_TRANSFERASES"/>
    <property type="match status" value="1"/>
</dbReference>
<protein>
    <recommendedName>
        <fullName evidence="7">UDP-3-O-acylglucosamine N-acyltransferase</fullName>
        <ecNumber evidence="7">2.3.1.191</ecNumber>
    </recommendedName>
</protein>
<dbReference type="UniPathway" id="UPA00973"/>
<organism evidence="10 11">
    <name type="scientific">Aeoliella mucimassa</name>
    <dbReference type="NCBI Taxonomy" id="2527972"/>
    <lineage>
        <taxon>Bacteria</taxon>
        <taxon>Pseudomonadati</taxon>
        <taxon>Planctomycetota</taxon>
        <taxon>Planctomycetia</taxon>
        <taxon>Pirellulales</taxon>
        <taxon>Lacipirellulaceae</taxon>
        <taxon>Aeoliella</taxon>
    </lineage>
</organism>